<gene>
    <name evidence="4" type="ORF">CERZMDRAFT_49308</name>
</gene>
<dbReference type="PANTHER" id="PTHR30502">
    <property type="entry name" value="2-KETO-3-DEOXY-L-RHAMNONATE ALDOLASE"/>
    <property type="match status" value="1"/>
</dbReference>
<dbReference type="Proteomes" id="UP000799539">
    <property type="component" value="Unassembled WGS sequence"/>
</dbReference>
<evidence type="ECO:0000259" key="3">
    <source>
        <dbReference type="Pfam" id="PF03328"/>
    </source>
</evidence>
<accession>A0A6A6F541</accession>
<keyword evidence="1" id="KW-0479">Metal-binding</keyword>
<organism evidence="4 5">
    <name type="scientific">Cercospora zeae-maydis SCOH1-5</name>
    <dbReference type="NCBI Taxonomy" id="717836"/>
    <lineage>
        <taxon>Eukaryota</taxon>
        <taxon>Fungi</taxon>
        <taxon>Dikarya</taxon>
        <taxon>Ascomycota</taxon>
        <taxon>Pezizomycotina</taxon>
        <taxon>Dothideomycetes</taxon>
        <taxon>Dothideomycetidae</taxon>
        <taxon>Mycosphaerellales</taxon>
        <taxon>Mycosphaerellaceae</taxon>
        <taxon>Cercospora</taxon>
    </lineage>
</organism>
<dbReference type="Pfam" id="PF03328">
    <property type="entry name" value="HpcH_HpaI"/>
    <property type="match status" value="1"/>
</dbReference>
<feature type="domain" description="HpcH/HpaI aldolase/citrate lyase" evidence="3">
    <location>
        <begin position="28"/>
        <end position="229"/>
    </location>
</feature>
<name>A0A6A6F541_9PEZI</name>
<reference evidence="4" key="1">
    <citation type="journal article" date="2020" name="Stud. Mycol.">
        <title>101 Dothideomycetes genomes: a test case for predicting lifestyles and emergence of pathogens.</title>
        <authorList>
            <person name="Haridas S."/>
            <person name="Albert R."/>
            <person name="Binder M."/>
            <person name="Bloem J."/>
            <person name="Labutti K."/>
            <person name="Salamov A."/>
            <person name="Andreopoulos B."/>
            <person name="Baker S."/>
            <person name="Barry K."/>
            <person name="Bills G."/>
            <person name="Bluhm B."/>
            <person name="Cannon C."/>
            <person name="Castanera R."/>
            <person name="Culley D."/>
            <person name="Daum C."/>
            <person name="Ezra D."/>
            <person name="Gonzalez J."/>
            <person name="Henrissat B."/>
            <person name="Kuo A."/>
            <person name="Liang C."/>
            <person name="Lipzen A."/>
            <person name="Lutzoni F."/>
            <person name="Magnuson J."/>
            <person name="Mondo S."/>
            <person name="Nolan M."/>
            <person name="Ohm R."/>
            <person name="Pangilinan J."/>
            <person name="Park H.-J."/>
            <person name="Ramirez L."/>
            <person name="Alfaro M."/>
            <person name="Sun H."/>
            <person name="Tritt A."/>
            <person name="Yoshinaga Y."/>
            <person name="Zwiers L.-H."/>
            <person name="Turgeon B."/>
            <person name="Goodwin S."/>
            <person name="Spatafora J."/>
            <person name="Crous P."/>
            <person name="Grigoriev I."/>
        </authorList>
    </citation>
    <scope>NUCLEOTIDE SEQUENCE</scope>
    <source>
        <strain evidence="4">SCOH1-5</strain>
    </source>
</reference>
<dbReference type="InterPro" id="IPR005000">
    <property type="entry name" value="Aldolase/citrate-lyase_domain"/>
</dbReference>
<dbReference type="InterPro" id="IPR040442">
    <property type="entry name" value="Pyrv_kinase-like_dom_sf"/>
</dbReference>
<dbReference type="AlphaFoldDB" id="A0A6A6F541"/>
<evidence type="ECO:0000256" key="2">
    <source>
        <dbReference type="ARBA" id="ARBA00023239"/>
    </source>
</evidence>
<keyword evidence="2" id="KW-0456">Lyase</keyword>
<dbReference type="InterPro" id="IPR015813">
    <property type="entry name" value="Pyrv/PenolPyrv_kinase-like_dom"/>
</dbReference>
<proteinExistence type="predicted"/>
<protein>
    <recommendedName>
        <fullName evidence="3">HpcH/HpaI aldolase/citrate lyase domain-containing protein</fullName>
    </recommendedName>
</protein>
<evidence type="ECO:0000313" key="5">
    <source>
        <dbReference type="Proteomes" id="UP000799539"/>
    </source>
</evidence>
<evidence type="ECO:0000313" key="4">
    <source>
        <dbReference type="EMBL" id="KAF2208414.1"/>
    </source>
</evidence>
<dbReference type="Gene3D" id="3.20.20.60">
    <property type="entry name" value="Phosphoenolpyruvate-binding domains"/>
    <property type="match status" value="1"/>
</dbReference>
<keyword evidence="5" id="KW-1185">Reference proteome</keyword>
<dbReference type="EMBL" id="ML992694">
    <property type="protein sequence ID" value="KAF2208414.1"/>
    <property type="molecule type" value="Genomic_DNA"/>
</dbReference>
<dbReference type="SUPFAM" id="SSF51621">
    <property type="entry name" value="Phosphoenolpyruvate/pyruvate domain"/>
    <property type="match status" value="1"/>
</dbReference>
<dbReference type="PANTHER" id="PTHR30502:SF8">
    <property type="entry name" value="SYNTHASE, PUTATIVE-RELATED"/>
    <property type="match status" value="1"/>
</dbReference>
<dbReference type="GO" id="GO:0046872">
    <property type="term" value="F:metal ion binding"/>
    <property type="evidence" value="ECO:0007669"/>
    <property type="project" value="UniProtKB-KW"/>
</dbReference>
<evidence type="ECO:0000256" key="1">
    <source>
        <dbReference type="ARBA" id="ARBA00022723"/>
    </source>
</evidence>
<dbReference type="OrthoDB" id="1621678at2759"/>
<sequence length="289" mass="30759">MSSPQQHASFISRLQSRPTYSPALGTVLTLASPMIAQVTATSGTDFIMIDAEHAPLTFDVVTQMVHGFMSVPTTSVKHALIRIPSHDLAWIKWALDSGCSGIIIPMVNSAAEMEAILDRALYPPRGRRSFGPLYAPFAAGGNATSSYAGPGDYFQRARRGEVAIIPMIESSQGLANCDEILRLEGVDGVFIGPADLRLAIGMEPAIDGQEPEFLNALATITKAAKKHGKVVGCMGIGEEAAYRRGSEGMDFLLSTFDYGAILGGYNADLTKARSGIERARKGVAPRSGL</sequence>
<dbReference type="GO" id="GO:0005737">
    <property type="term" value="C:cytoplasm"/>
    <property type="evidence" value="ECO:0007669"/>
    <property type="project" value="TreeGrafter"/>
</dbReference>
<dbReference type="InterPro" id="IPR050251">
    <property type="entry name" value="HpcH-HpaI_aldolase"/>
</dbReference>
<dbReference type="GO" id="GO:0016832">
    <property type="term" value="F:aldehyde-lyase activity"/>
    <property type="evidence" value="ECO:0007669"/>
    <property type="project" value="TreeGrafter"/>
</dbReference>